<dbReference type="InterPro" id="IPR005821">
    <property type="entry name" value="Ion_trans_dom"/>
</dbReference>
<proteinExistence type="predicted"/>
<dbReference type="Gene3D" id="3.30.70.1230">
    <property type="entry name" value="Nucleotide cyclase"/>
    <property type="match status" value="1"/>
</dbReference>
<feature type="domain" description="Ion transport" evidence="6">
    <location>
        <begin position="70"/>
        <end position="194"/>
    </location>
</feature>
<dbReference type="GO" id="GO:0016020">
    <property type="term" value="C:membrane"/>
    <property type="evidence" value="ECO:0007669"/>
    <property type="project" value="UniProtKB-SubCell"/>
</dbReference>
<dbReference type="EMBL" id="CAJZBQ010000014">
    <property type="protein sequence ID" value="CAG9315867.1"/>
    <property type="molecule type" value="Genomic_DNA"/>
</dbReference>
<comment type="caution">
    <text evidence="7">The sequence shown here is derived from an EMBL/GenBank/DDBJ whole genome shotgun (WGS) entry which is preliminary data.</text>
</comment>
<dbReference type="InterPro" id="IPR029787">
    <property type="entry name" value="Nucleotide_cyclase"/>
</dbReference>
<feature type="transmembrane region" description="Helical" evidence="5">
    <location>
        <begin position="62"/>
        <end position="81"/>
    </location>
</feature>
<keyword evidence="2 5" id="KW-0812">Transmembrane</keyword>
<protein>
    <recommendedName>
        <fullName evidence="6">Ion transport domain-containing protein</fullName>
    </recommendedName>
</protein>
<dbReference type="InterPro" id="IPR027359">
    <property type="entry name" value="Volt_channel_dom_sf"/>
</dbReference>
<evidence type="ECO:0000256" key="4">
    <source>
        <dbReference type="ARBA" id="ARBA00023136"/>
    </source>
</evidence>
<dbReference type="AlphaFoldDB" id="A0AAU9IRY6"/>
<keyword evidence="8" id="KW-1185">Reference proteome</keyword>
<sequence length="824" mass="93982">MAKSSVEPQQNQISEKIDELNSDQRYFKGYDCIKNIPLYWGNGNRKPKSKLSKWASWVLDNWITQAYLMLLTLFALFGDDIRLLATEQSSDGYFFWTAFVCLVSFAVEIILSSISKEKYFNSFFFWLDILATISLILDIGWVWSFITGKNSNQDSEDVQESHVSLNRLQSITGPRNIRLMRIFRVIRLVRVAKIYKLAVERNLQKDETKSEKRVEIRFRGNEAPIIVEVWDQMPLNNEIDFDNLEDQSSHSLSSFSLGPFSQADHPSSDPASTGLNFDVPSNMIVIQNEAKNVEKKEKPKSDPEAKLGNRLTDVIMNRMIILVIGAVLVFPLFYPSLYLDDYKFFEFGLKAIYDVIFEHEEFEVAWNSYVDSYKDLNNPLIYLQVKNKKLWKGGACLDDLRLSEVLIYTIDGMSSDYYYWIVAVFDMKNTSKMEAWMSMLRTAFICVVIGVAALLLAKDTKEILLKPLEKTINRVQNMSNDPLLAIQLEEYESYTKNLKEKKACKSEPEEIKLLDNAINKIGSLLSIGFGEIGAEIITYNMKTNGGEINPLIAGRRCFCVFGVLCIKNLQELTSDLKEDTIQFINKISLITHSIASQYLGLAKKITGDKLSIVWKFPEECIELDIFSNAKKGLNDNLFVKELADMAVISFAKILAELKKSQFILNNGNGTEIRKIISEECSEIGIGLHQGWALEGTLGSKLKIDPVYLSPNLDIAIKLGEITNEFQTAIMISEDLFKICSQKTQLQLRETGRVAISEEKEIGVYTCDLDLSKVSLLEPDIQDPEKSKTFNRIAREKLKELSKSGEYHVSKLWEEDNDLKNMKSI</sequence>
<organism evidence="7 8">
    <name type="scientific">Blepharisma stoltei</name>
    <dbReference type="NCBI Taxonomy" id="1481888"/>
    <lineage>
        <taxon>Eukaryota</taxon>
        <taxon>Sar</taxon>
        <taxon>Alveolata</taxon>
        <taxon>Ciliophora</taxon>
        <taxon>Postciliodesmatophora</taxon>
        <taxon>Heterotrichea</taxon>
        <taxon>Heterotrichida</taxon>
        <taxon>Blepharismidae</taxon>
        <taxon>Blepharisma</taxon>
    </lineage>
</organism>
<reference evidence="7" key="1">
    <citation type="submission" date="2021-09" db="EMBL/GenBank/DDBJ databases">
        <authorList>
            <consortium name="AG Swart"/>
            <person name="Singh M."/>
            <person name="Singh A."/>
            <person name="Seah K."/>
            <person name="Emmerich C."/>
        </authorList>
    </citation>
    <scope>NUCLEOTIDE SEQUENCE</scope>
    <source>
        <strain evidence="7">ATCC30299</strain>
    </source>
</reference>
<feature type="transmembrane region" description="Helical" evidence="5">
    <location>
        <begin position="93"/>
        <end position="111"/>
    </location>
</feature>
<evidence type="ECO:0000259" key="6">
    <source>
        <dbReference type="Pfam" id="PF00520"/>
    </source>
</evidence>
<feature type="transmembrane region" description="Helical" evidence="5">
    <location>
        <begin position="123"/>
        <end position="146"/>
    </location>
</feature>
<dbReference type="PANTHER" id="PTHR43336:SF3">
    <property type="entry name" value="GUANYLATE CYCLASE DOMAIN-CONTAINING PROTEIN"/>
    <property type="match status" value="1"/>
</dbReference>
<accession>A0AAU9IRY6</accession>
<dbReference type="Proteomes" id="UP001162131">
    <property type="component" value="Unassembled WGS sequence"/>
</dbReference>
<keyword evidence="4 5" id="KW-0472">Membrane</keyword>
<dbReference type="Pfam" id="PF00520">
    <property type="entry name" value="Ion_trans"/>
    <property type="match status" value="1"/>
</dbReference>
<evidence type="ECO:0000313" key="7">
    <source>
        <dbReference type="EMBL" id="CAG9315867.1"/>
    </source>
</evidence>
<dbReference type="SUPFAM" id="SSF81324">
    <property type="entry name" value="Voltage-gated potassium channels"/>
    <property type="match status" value="1"/>
</dbReference>
<comment type="subcellular location">
    <subcellularLocation>
        <location evidence="1">Membrane</location>
        <topology evidence="1">Multi-pass membrane protein</topology>
    </subcellularLocation>
</comment>
<gene>
    <name evidence="7" type="ORF">BSTOLATCC_MIC14611</name>
</gene>
<evidence type="ECO:0000256" key="3">
    <source>
        <dbReference type="ARBA" id="ARBA00022989"/>
    </source>
</evidence>
<keyword evidence="3 5" id="KW-1133">Transmembrane helix</keyword>
<dbReference type="SUPFAM" id="SSF55073">
    <property type="entry name" value="Nucleotide cyclase"/>
    <property type="match status" value="1"/>
</dbReference>
<evidence type="ECO:0000256" key="1">
    <source>
        <dbReference type="ARBA" id="ARBA00004141"/>
    </source>
</evidence>
<evidence type="ECO:0000256" key="5">
    <source>
        <dbReference type="SAM" id="Phobius"/>
    </source>
</evidence>
<dbReference type="GO" id="GO:0005216">
    <property type="term" value="F:monoatomic ion channel activity"/>
    <property type="evidence" value="ECO:0007669"/>
    <property type="project" value="InterPro"/>
</dbReference>
<dbReference type="PANTHER" id="PTHR43336">
    <property type="entry name" value="OXYGEN SENSOR HISTIDINE KINASE RESPONSE REGULATOR DEVS/DOSS"/>
    <property type="match status" value="1"/>
</dbReference>
<dbReference type="Gene3D" id="1.20.120.350">
    <property type="entry name" value="Voltage-gated potassium channels. Chain C"/>
    <property type="match status" value="1"/>
</dbReference>
<evidence type="ECO:0000256" key="2">
    <source>
        <dbReference type="ARBA" id="ARBA00022692"/>
    </source>
</evidence>
<evidence type="ECO:0000313" key="8">
    <source>
        <dbReference type="Proteomes" id="UP001162131"/>
    </source>
</evidence>
<feature type="transmembrane region" description="Helical" evidence="5">
    <location>
        <begin position="435"/>
        <end position="457"/>
    </location>
</feature>
<name>A0AAU9IRY6_9CILI</name>
<feature type="transmembrane region" description="Helical" evidence="5">
    <location>
        <begin position="315"/>
        <end position="334"/>
    </location>
</feature>